<sequence>MKFCVGATVRNEGPFILEWLAWQKMLGFDDVIFVHNDCTDHSVEMMKLLAEAGFCHELEHFPAENQAPVRSGLIALHTHPVVAQTDWFFLCDVDEYLIAKRGDGTVQGLVGDMHERFRGISVQWRCFGTSGLETWEDRPLHRMFTLAADEKDPANKFYKSFAFRPAENFKMISAHEPRGWRGKGKWGEGPNRWAHISDRPMNYDPNGPERKLTKAKWISLAGAQVNHYVTKTLENFTYKAGTPCPARNFYFDRYNERFFLAHNRNEVTDTSALAFDDRFDAVMAQLLAVKGVLRLHHLCCADLLSRMHEKAGSDVKSDPRYSHHLEMAAAQA</sequence>
<comment type="caution">
    <text evidence="1">The sequence shown here is derived from an EMBL/GenBank/DDBJ whole genome shotgun (WGS) entry which is preliminary data.</text>
</comment>
<reference evidence="2" key="1">
    <citation type="journal article" date="2019" name="Int. J. Syst. Evol. Microbiol.">
        <title>The Global Catalogue of Microorganisms (GCM) 10K type strain sequencing project: providing services to taxonomists for standard genome sequencing and annotation.</title>
        <authorList>
            <consortium name="The Broad Institute Genomics Platform"/>
            <consortium name="The Broad Institute Genome Sequencing Center for Infectious Disease"/>
            <person name="Wu L."/>
            <person name="Ma J."/>
        </authorList>
    </citation>
    <scope>NUCLEOTIDE SEQUENCE [LARGE SCALE GENOMIC DNA]</scope>
    <source>
        <strain evidence="2">JCM 17190</strain>
    </source>
</reference>
<gene>
    <name evidence="1" type="ORF">GCM10022404_09950</name>
</gene>
<name>A0ABP7K021_9RHOB</name>
<dbReference type="Pfam" id="PF13704">
    <property type="entry name" value="Glyco_tranf_2_4"/>
    <property type="match status" value="1"/>
</dbReference>
<dbReference type="EMBL" id="BAABDF010000004">
    <property type="protein sequence ID" value="GAA3861216.1"/>
    <property type="molecule type" value="Genomic_DNA"/>
</dbReference>
<dbReference type="RefSeq" id="WP_344844353.1">
    <property type="nucleotide sequence ID" value="NZ_BAABDF010000004.1"/>
</dbReference>
<keyword evidence="2" id="KW-1185">Reference proteome</keyword>
<evidence type="ECO:0008006" key="3">
    <source>
        <dbReference type="Google" id="ProtNLM"/>
    </source>
</evidence>
<evidence type="ECO:0000313" key="1">
    <source>
        <dbReference type="EMBL" id="GAA3861216.1"/>
    </source>
</evidence>
<proteinExistence type="predicted"/>
<evidence type="ECO:0000313" key="2">
    <source>
        <dbReference type="Proteomes" id="UP001399917"/>
    </source>
</evidence>
<organism evidence="1 2">
    <name type="scientific">Celeribacter arenosi</name>
    <dbReference type="NCBI Taxonomy" id="792649"/>
    <lineage>
        <taxon>Bacteria</taxon>
        <taxon>Pseudomonadati</taxon>
        <taxon>Pseudomonadota</taxon>
        <taxon>Alphaproteobacteria</taxon>
        <taxon>Rhodobacterales</taxon>
        <taxon>Roseobacteraceae</taxon>
        <taxon>Celeribacter</taxon>
    </lineage>
</organism>
<protein>
    <recommendedName>
        <fullName evidence="3">Glycosyl transferase family 2</fullName>
    </recommendedName>
</protein>
<accession>A0ABP7K021</accession>
<dbReference type="Proteomes" id="UP001399917">
    <property type="component" value="Unassembled WGS sequence"/>
</dbReference>